<name>A0A4Z0WK18_9GAMM</name>
<organism evidence="2 3">
    <name type="scientific">Natronospirillum operosum</name>
    <dbReference type="NCBI Taxonomy" id="2759953"/>
    <lineage>
        <taxon>Bacteria</taxon>
        <taxon>Pseudomonadati</taxon>
        <taxon>Pseudomonadota</taxon>
        <taxon>Gammaproteobacteria</taxon>
        <taxon>Oceanospirillales</taxon>
        <taxon>Natronospirillaceae</taxon>
        <taxon>Natronospirillum</taxon>
    </lineage>
</organism>
<dbReference type="Pfam" id="PF11086">
    <property type="entry name" value="DUF2878"/>
    <property type="match status" value="1"/>
</dbReference>
<feature type="transmembrane region" description="Helical" evidence="1">
    <location>
        <begin position="44"/>
        <end position="65"/>
    </location>
</feature>
<dbReference type="Proteomes" id="UP000297475">
    <property type="component" value="Unassembled WGS sequence"/>
</dbReference>
<feature type="transmembrane region" description="Helical" evidence="1">
    <location>
        <begin position="103"/>
        <end position="126"/>
    </location>
</feature>
<feature type="transmembrane region" description="Helical" evidence="1">
    <location>
        <begin position="12"/>
        <end position="37"/>
    </location>
</feature>
<protein>
    <submittedName>
        <fullName evidence="2">DUF2878 domain-containing protein</fullName>
    </submittedName>
</protein>
<comment type="caution">
    <text evidence="2">The sequence shown here is derived from an EMBL/GenBank/DDBJ whole genome shotgun (WGS) entry which is preliminary data.</text>
</comment>
<proteinExistence type="predicted"/>
<keyword evidence="1" id="KW-1133">Transmembrane helix</keyword>
<dbReference type="OrthoDB" id="288800at2"/>
<keyword evidence="1" id="KW-0472">Membrane</keyword>
<evidence type="ECO:0000313" key="2">
    <source>
        <dbReference type="EMBL" id="TGG95535.1"/>
    </source>
</evidence>
<reference evidence="2 3" key="1">
    <citation type="submission" date="2019-04" db="EMBL/GenBank/DDBJ databases">
        <title>Natronospirillum operosus gen. nov., sp. nov., a haloalkaliphilic satellite isolated from decaying biomass of laboratory culture of cyanobacterium Geitlerinema sp. and proposal of Natronospirillaceae fam. nov. and Saccharospirillaceae fam. nov.</title>
        <authorList>
            <person name="Kevbrin V."/>
            <person name="Boltyanskaya Y."/>
            <person name="Koziaeva V."/>
            <person name="Grouzdev D.S."/>
            <person name="Park M."/>
            <person name="Cho J."/>
        </authorList>
    </citation>
    <scope>NUCLEOTIDE SEQUENCE [LARGE SCALE GENOMIC DNA]</scope>
    <source>
        <strain evidence="2 3">G-116</strain>
    </source>
</reference>
<keyword evidence="1" id="KW-0812">Transmembrane</keyword>
<dbReference type="AlphaFoldDB" id="A0A4Z0WK18"/>
<dbReference type="InterPro" id="IPR021306">
    <property type="entry name" value="DUF2878"/>
</dbReference>
<gene>
    <name evidence="2" type="ORF">E4656_03715</name>
</gene>
<accession>A0A4Z0WK18</accession>
<evidence type="ECO:0000313" key="3">
    <source>
        <dbReference type="Proteomes" id="UP000297475"/>
    </source>
</evidence>
<dbReference type="RefSeq" id="WP_135481280.1">
    <property type="nucleotide sequence ID" value="NZ_SRMF01000001.1"/>
</dbReference>
<feature type="transmembrane region" description="Helical" evidence="1">
    <location>
        <begin position="77"/>
        <end position="96"/>
    </location>
</feature>
<feature type="transmembrane region" description="Helical" evidence="1">
    <location>
        <begin position="132"/>
        <end position="151"/>
    </location>
</feature>
<dbReference type="EMBL" id="SRMF01000001">
    <property type="protein sequence ID" value="TGG95535.1"/>
    <property type="molecule type" value="Genomic_DNA"/>
</dbReference>
<sequence length="166" mass="18294">MKPWMHAVVYQLTWFVTVLLGNVWALLWALPLAFTLIWRQPPAALAFVATVGLAGYGVDLALQAMGWVSFHGNTAAGPLWLLVLWLAFANVIWHLLYRIPGVWLQALLGAVSGPLSYYGGAVLGAAEPLSTQGLIAFGIWWAIAFPAFVALRKRWPAQGRTQWSRP</sequence>
<keyword evidence="3" id="KW-1185">Reference proteome</keyword>
<evidence type="ECO:0000256" key="1">
    <source>
        <dbReference type="SAM" id="Phobius"/>
    </source>
</evidence>